<evidence type="ECO:0000256" key="2">
    <source>
        <dbReference type="ARBA" id="ARBA00022837"/>
    </source>
</evidence>
<evidence type="ECO:0000256" key="1">
    <source>
        <dbReference type="ARBA" id="ARBA00022723"/>
    </source>
</evidence>
<dbReference type="SUPFAM" id="SSF53300">
    <property type="entry name" value="vWA-like"/>
    <property type="match status" value="1"/>
</dbReference>
<dbReference type="InterPro" id="IPR036465">
    <property type="entry name" value="vWFA_dom_sf"/>
</dbReference>
<dbReference type="Proteomes" id="UP000004750">
    <property type="component" value="Unassembled WGS sequence"/>
</dbReference>
<organism evidence="5 6">
    <name type="scientific">Cardiobacterium valvarum F0432</name>
    <dbReference type="NCBI Taxonomy" id="797473"/>
    <lineage>
        <taxon>Bacteria</taxon>
        <taxon>Pseudomonadati</taxon>
        <taxon>Pseudomonadota</taxon>
        <taxon>Gammaproteobacteria</taxon>
        <taxon>Cardiobacteriales</taxon>
        <taxon>Cardiobacteriaceae</taxon>
        <taxon>Cardiobacterium</taxon>
    </lineage>
</organism>
<keyword evidence="2" id="KW-0106">Calcium</keyword>
<proteinExistence type="predicted"/>
<feature type="region of interest" description="Disordered" evidence="3">
    <location>
        <begin position="36"/>
        <end position="57"/>
    </location>
</feature>
<evidence type="ECO:0000259" key="4">
    <source>
        <dbReference type="Pfam" id="PF05567"/>
    </source>
</evidence>
<reference evidence="5 6" key="1">
    <citation type="submission" date="2011-08" db="EMBL/GenBank/DDBJ databases">
        <authorList>
            <person name="Weinstock G."/>
            <person name="Sodergren E."/>
            <person name="Clifton S."/>
            <person name="Fulton L."/>
            <person name="Fulton B."/>
            <person name="Courtney L."/>
            <person name="Fronick C."/>
            <person name="Harrison M."/>
            <person name="Strong C."/>
            <person name="Farmer C."/>
            <person name="Delahaunty K."/>
            <person name="Markovic C."/>
            <person name="Hall O."/>
            <person name="Minx P."/>
            <person name="Tomlinson C."/>
            <person name="Mitreva M."/>
            <person name="Hou S."/>
            <person name="Chen J."/>
            <person name="Wollam A."/>
            <person name="Pepin K.H."/>
            <person name="Johnson M."/>
            <person name="Bhonagiri V."/>
            <person name="Zhang X."/>
            <person name="Suruliraj S."/>
            <person name="Warren W."/>
            <person name="Chinwalla A."/>
            <person name="Mardis E.R."/>
            <person name="Wilson R.K."/>
        </authorList>
    </citation>
    <scope>NUCLEOTIDE SEQUENCE [LARGE SCALE GENOMIC DNA]</scope>
    <source>
        <strain evidence="5 6">F0432</strain>
    </source>
</reference>
<feature type="region of interest" description="Disordered" evidence="3">
    <location>
        <begin position="367"/>
        <end position="391"/>
    </location>
</feature>
<sequence length="1226" mass="135298">MEHMMKTQRKMGIPLRPLLLTTVVGVACQQYAIAQTTPTPPPAATTDERTSPFLPRPPQFNSYSVKAGATGVRPNVMFFIDDSGSMQQGINYVPGRKHKNWALNRDCSWSVQYNRDHRNKCFYIFYDVNKWGNITGAEKNGARPRRYVTFSQDTRMQVAIDGMHAILDGYDGKVNWSLYSLWGTEKRHLMGGKPDWGRWFDTEEWKIPGIWSAWDNRYKTYAIPTPVDFVGTAAEMRDYVNSLSPYLDTPTTDRYIRAIRVIRDNIKYRCQKNYIVVLSDGDANTDEIPGYPYEERYTNETGFLDWEKKYYGTFRRWGVDDEGPWYRFSLPGSRDEYWYHPYYGRTRYNGEGWNGIGLFSHTLRDKDLIPSGGRPDKANDSKDAEGGDWDDPKFPKQLITTYAVGFGNDLSADGITYLRGAASCSNCYYQTDDGNRLREIFGEILNEIAKETKTPSVRTRGTSTPSVSGSSIASIAASLSLDTDKWASVMLFNFFNANGTAIDTTKKAEPAKYDDRVVLVNNGKTDGSGIYWLTATDTARKIDFALTSEQEFSNAFVPWILRDPGKTDKQIQDVANNITPRRISTYRVRTDTADDVYRQMGDVLGTPTIALGKDVAGKQKYVITAANDGMTYIFESTAGTSAGTPYALKLNYLPAGMQRESSDDSLTVGKTLPLIAEDGYGKENILKPHLYLNNGGISWLLTAKTRGFKQQYVMMGNMGQGGRGAYALSIAGEKRDGTGSAGMEAGGQTQWRTSVPMWETEKGVNNGLGYTVSSPTIAQVATQWDAGSKKPKLETGVRVYAFLANGYRPGVYDDAGNFTPNLGVNAYDRTPTLYVYEMMGQEFGLNASAGSLTSGAKPGALVRKISVPPGPDIGPGALSTPLLVDTDIYGVVDVAYAGDQFGNLYRFDLRGEPSTWKAVMIYKGNKKQPITAAPAVYRNSEKNYVVVFGTGSDVFKHDLKDTNQQMIAGIYDDLSIDAPAVLTNDSLFTQTFTESDKKRYIVDAGFDKNVNKGWKVLLKASSTDGDYLVSAEKAVSQPGMLLSTAFISTRIYRVKEVETKLPPQANPRMTCYESESSVDTKGTSWTMAINAFTGAGPDIKRGGYFADKEGKAQDHAGKDEGYITSAVNIIDTAKVEPNARQLGVNGNLGQGEAESLENPGQNLGRNDCLSKTSKWGNLRAIQEDDPSTGGGTTPTEGAGRVDVQPLGGKRCGDPSFIRGIKREILL</sequence>
<comment type="caution">
    <text evidence="5">The sequence shown here is derived from an EMBL/GenBank/DDBJ whole genome shotgun (WGS) entry which is preliminary data.</text>
</comment>
<evidence type="ECO:0000313" key="5">
    <source>
        <dbReference type="EMBL" id="EHM52208.1"/>
    </source>
</evidence>
<feature type="region of interest" description="Disordered" evidence="3">
    <location>
        <begin position="1180"/>
        <end position="1207"/>
    </location>
</feature>
<dbReference type="GO" id="GO:0046872">
    <property type="term" value="F:metal ion binding"/>
    <property type="evidence" value="ECO:0007669"/>
    <property type="project" value="UniProtKB-KW"/>
</dbReference>
<dbReference type="Gene3D" id="3.40.50.410">
    <property type="entry name" value="von Willebrand factor, type A domain"/>
    <property type="match status" value="1"/>
</dbReference>
<dbReference type="InterPro" id="IPR008707">
    <property type="entry name" value="B-propeller_PilY1"/>
</dbReference>
<dbReference type="Pfam" id="PF05567">
    <property type="entry name" value="T4P_PilY1"/>
    <property type="match status" value="2"/>
</dbReference>
<feature type="domain" description="PilY1 beta-propeller" evidence="4">
    <location>
        <begin position="619"/>
        <end position="780"/>
    </location>
</feature>
<dbReference type="AlphaFoldDB" id="G9ZI49"/>
<dbReference type="HOGENOM" id="CLU_264989_0_0_6"/>
<dbReference type="STRING" id="797473.HMPREF9080_02458"/>
<feature type="domain" description="PilY1 beta-propeller" evidence="4">
    <location>
        <begin position="858"/>
        <end position="998"/>
    </location>
</feature>
<dbReference type="RefSeq" id="WP_006986452.1">
    <property type="nucleotide sequence ID" value="NZ_JH417956.1"/>
</dbReference>
<evidence type="ECO:0000313" key="6">
    <source>
        <dbReference type="Proteomes" id="UP000004750"/>
    </source>
</evidence>
<protein>
    <recommendedName>
        <fullName evidence="4">PilY1 beta-propeller domain-containing protein</fullName>
    </recommendedName>
</protein>
<accession>G9ZI49</accession>
<dbReference type="PROSITE" id="PS51257">
    <property type="entry name" value="PROKAR_LIPOPROTEIN"/>
    <property type="match status" value="1"/>
</dbReference>
<dbReference type="PATRIC" id="fig|797473.3.peg.2006"/>
<evidence type="ECO:0000256" key="3">
    <source>
        <dbReference type="SAM" id="MobiDB-lite"/>
    </source>
</evidence>
<dbReference type="EMBL" id="AGCM01000144">
    <property type="protein sequence ID" value="EHM52208.1"/>
    <property type="molecule type" value="Genomic_DNA"/>
</dbReference>
<gene>
    <name evidence="5" type="ORF">HMPREF9080_02458</name>
</gene>
<keyword evidence="1" id="KW-0479">Metal-binding</keyword>
<name>G9ZI49_9GAMM</name>